<dbReference type="EMBL" id="PDCK01000043">
    <property type="protein sequence ID" value="PRQ34155.1"/>
    <property type="molecule type" value="Genomic_DNA"/>
</dbReference>
<evidence type="ECO:0000313" key="3">
    <source>
        <dbReference type="Proteomes" id="UP000238479"/>
    </source>
</evidence>
<organism evidence="2 3">
    <name type="scientific">Rosa chinensis</name>
    <name type="common">China rose</name>
    <dbReference type="NCBI Taxonomy" id="74649"/>
    <lineage>
        <taxon>Eukaryota</taxon>
        <taxon>Viridiplantae</taxon>
        <taxon>Streptophyta</taxon>
        <taxon>Embryophyta</taxon>
        <taxon>Tracheophyta</taxon>
        <taxon>Spermatophyta</taxon>
        <taxon>Magnoliopsida</taxon>
        <taxon>eudicotyledons</taxon>
        <taxon>Gunneridae</taxon>
        <taxon>Pentapetalae</taxon>
        <taxon>rosids</taxon>
        <taxon>fabids</taxon>
        <taxon>Rosales</taxon>
        <taxon>Rosaceae</taxon>
        <taxon>Rosoideae</taxon>
        <taxon>Rosoideae incertae sedis</taxon>
        <taxon>Rosa</taxon>
    </lineage>
</organism>
<evidence type="ECO:0000256" key="1">
    <source>
        <dbReference type="SAM" id="MobiDB-lite"/>
    </source>
</evidence>
<comment type="caution">
    <text evidence="2">The sequence shown here is derived from an EMBL/GenBank/DDBJ whole genome shotgun (WGS) entry which is preliminary data.</text>
</comment>
<dbReference type="AlphaFoldDB" id="A0A2P6QJ00"/>
<gene>
    <name evidence="2" type="ORF">RchiOBHm_Chr5g0065691</name>
</gene>
<reference evidence="2 3" key="1">
    <citation type="journal article" date="2018" name="Nat. Genet.">
        <title>The Rosa genome provides new insights in the design of modern roses.</title>
        <authorList>
            <person name="Bendahmane M."/>
        </authorList>
    </citation>
    <scope>NUCLEOTIDE SEQUENCE [LARGE SCALE GENOMIC DNA]</scope>
    <source>
        <strain evidence="3">cv. Old Blush</strain>
    </source>
</reference>
<dbReference type="Gramene" id="PRQ34155">
    <property type="protein sequence ID" value="PRQ34155"/>
    <property type="gene ID" value="RchiOBHm_Chr5g0065691"/>
</dbReference>
<sequence length="44" mass="4958">MNHKSLTRKRVVGFRESTIMSSDEVAGQNGILEDSQNPRSLRVL</sequence>
<keyword evidence="3" id="KW-1185">Reference proteome</keyword>
<dbReference type="Proteomes" id="UP000238479">
    <property type="component" value="Chromosome 5"/>
</dbReference>
<name>A0A2P6QJ00_ROSCH</name>
<accession>A0A2P6QJ00</accession>
<proteinExistence type="predicted"/>
<feature type="region of interest" description="Disordered" evidence="1">
    <location>
        <begin position="25"/>
        <end position="44"/>
    </location>
</feature>
<feature type="compositionally biased region" description="Polar residues" evidence="1">
    <location>
        <begin position="34"/>
        <end position="44"/>
    </location>
</feature>
<evidence type="ECO:0000313" key="2">
    <source>
        <dbReference type="EMBL" id="PRQ34155.1"/>
    </source>
</evidence>
<protein>
    <submittedName>
        <fullName evidence="2">Uncharacterized protein</fullName>
    </submittedName>
</protein>